<feature type="compositionally biased region" description="Polar residues" evidence="1">
    <location>
        <begin position="48"/>
        <end position="58"/>
    </location>
</feature>
<dbReference type="InterPro" id="IPR033334">
    <property type="entry name" value="LNG1/2"/>
</dbReference>
<dbReference type="PANTHER" id="PTHR31680:SF20">
    <property type="entry name" value="PROTEIN LONGIFOLIA 2-LIKE"/>
    <property type="match status" value="1"/>
</dbReference>
<evidence type="ECO:0000313" key="4">
    <source>
        <dbReference type="Proteomes" id="UP000030748"/>
    </source>
</evidence>
<reference evidence="3 4" key="1">
    <citation type="journal article" date="2013" name="Proc. Natl. Acad. Sci. U.S.A.">
        <title>Fine-scale variation in meiotic recombination in Mimulus inferred from population shotgun sequencing.</title>
        <authorList>
            <person name="Hellsten U."/>
            <person name="Wright K.M."/>
            <person name="Jenkins J."/>
            <person name="Shu S."/>
            <person name="Yuan Y."/>
            <person name="Wessler S.R."/>
            <person name="Schmutz J."/>
            <person name="Willis J.H."/>
            <person name="Rokhsar D.S."/>
        </authorList>
    </citation>
    <scope>NUCLEOTIDE SEQUENCE [LARGE SCALE GENOMIC DNA]</scope>
    <source>
        <strain evidence="4">cv. DUN x IM62</strain>
    </source>
</reference>
<gene>
    <name evidence="3" type="ORF">MIMGU_mgv1a001506mg</name>
</gene>
<feature type="region of interest" description="Disordered" evidence="1">
    <location>
        <begin position="48"/>
        <end position="134"/>
    </location>
</feature>
<dbReference type="Proteomes" id="UP000030748">
    <property type="component" value="Unassembled WGS sequence"/>
</dbReference>
<proteinExistence type="predicted"/>
<evidence type="ECO:0000256" key="1">
    <source>
        <dbReference type="SAM" id="MobiDB-lite"/>
    </source>
</evidence>
<accession>A0A022R3Q7</accession>
<dbReference type="PANTHER" id="PTHR31680">
    <property type="entry name" value="LONGIFOLIA PROTEIN"/>
    <property type="match status" value="1"/>
</dbReference>
<feature type="region of interest" description="Disordered" evidence="1">
    <location>
        <begin position="289"/>
        <end position="316"/>
    </location>
</feature>
<feature type="region of interest" description="Disordered" evidence="1">
    <location>
        <begin position="206"/>
        <end position="236"/>
    </location>
</feature>
<evidence type="ECO:0000313" key="3">
    <source>
        <dbReference type="EMBL" id="EYU34599.1"/>
    </source>
</evidence>
<dbReference type="InterPro" id="IPR025486">
    <property type="entry name" value="DUF4378"/>
</dbReference>
<dbReference type="eggNOG" id="ENOG502R7XZ">
    <property type="taxonomic scope" value="Eukaryota"/>
</dbReference>
<dbReference type="GO" id="GO:0051513">
    <property type="term" value="P:regulation of monopolar cell growth"/>
    <property type="evidence" value="ECO:0007669"/>
    <property type="project" value="InterPro"/>
</dbReference>
<feature type="compositionally biased region" description="Low complexity" evidence="1">
    <location>
        <begin position="484"/>
        <end position="500"/>
    </location>
</feature>
<organism evidence="3 4">
    <name type="scientific">Erythranthe guttata</name>
    <name type="common">Yellow monkey flower</name>
    <name type="synonym">Mimulus guttatus</name>
    <dbReference type="NCBI Taxonomy" id="4155"/>
    <lineage>
        <taxon>Eukaryota</taxon>
        <taxon>Viridiplantae</taxon>
        <taxon>Streptophyta</taxon>
        <taxon>Embryophyta</taxon>
        <taxon>Tracheophyta</taxon>
        <taxon>Spermatophyta</taxon>
        <taxon>Magnoliopsida</taxon>
        <taxon>eudicotyledons</taxon>
        <taxon>Gunneridae</taxon>
        <taxon>Pentapetalae</taxon>
        <taxon>asterids</taxon>
        <taxon>lamiids</taxon>
        <taxon>Lamiales</taxon>
        <taxon>Phrymaceae</taxon>
        <taxon>Erythranthe</taxon>
    </lineage>
</organism>
<name>A0A022R3Q7_ERYGU</name>
<feature type="compositionally biased region" description="Polar residues" evidence="1">
    <location>
        <begin position="100"/>
        <end position="121"/>
    </location>
</feature>
<dbReference type="STRING" id="4155.A0A022R3Q7"/>
<protein>
    <recommendedName>
        <fullName evidence="2">DUF4378 domain-containing protein</fullName>
    </recommendedName>
</protein>
<feature type="compositionally biased region" description="Low complexity" evidence="1">
    <location>
        <begin position="69"/>
        <end position="91"/>
    </location>
</feature>
<evidence type="ECO:0000259" key="2">
    <source>
        <dbReference type="Pfam" id="PF14309"/>
    </source>
</evidence>
<keyword evidence="4" id="KW-1185">Reference proteome</keyword>
<feature type="compositionally biased region" description="Polar residues" evidence="1">
    <location>
        <begin position="295"/>
        <end position="305"/>
    </location>
</feature>
<feature type="compositionally biased region" description="Basic and acidic residues" evidence="1">
    <location>
        <begin position="393"/>
        <end position="419"/>
    </location>
</feature>
<dbReference type="Pfam" id="PF14309">
    <property type="entry name" value="DUF4378"/>
    <property type="match status" value="1"/>
</dbReference>
<feature type="compositionally biased region" description="Basic and acidic residues" evidence="1">
    <location>
        <begin position="122"/>
        <end position="134"/>
    </location>
</feature>
<dbReference type="EMBL" id="KI630674">
    <property type="protein sequence ID" value="EYU34599.1"/>
    <property type="molecule type" value="Genomic_DNA"/>
</dbReference>
<feature type="domain" description="DUF4378" evidence="2">
    <location>
        <begin position="618"/>
        <end position="784"/>
    </location>
</feature>
<dbReference type="AlphaFoldDB" id="A0A022R3Q7"/>
<sequence>MSAKMMSSLSDENRNIQKQIGCMNGLLQLFDRRHFLTPRRSHKKLLLGSQQQLESHNATKPVMEKPRLSTESSSQATSYSSSSCSSSAFSSLDQNRKPKQTQTQTPSNRQKTDISQKTQFSVKEKQQLKKTPDIRDLVKDSMHREARGVNIKSFSSQERKVTVMKHMDSPRPFTLARFSYDGRESRDSFKTAMKLKELPRLSLDSKKTSLPLEPRSLTSRVLPLDQESGGHSHSRSSSIVAKLMGLEDSFPDSTISTDENFITKTNSKSNSKVSVRKSTTCSRIPVEPAPWKQQKCGQKTSLQSKKASKNIPHPSSSVYGEIEKRITELEFKRSGKDLRALKQILEAMQKTRVRLEESQTPKVNVPEMGTPKLQVRQIQDPKYRRNNNNNPAHGEKAKDVSPRTYTKKDAWKNQERARASENCTTSGSGFGAVGPRSQRNILTAVGESRTNTSSLEPSRVRKHISSKKVTEKFHQNRKQKVKSTDSQLSDDQLSELSSETRQSSYHGDTASIKSEHMSDIETEVLSSINTNTREQQVRKKIQCRHQKNTFLDSTFYGEDSPSPVKNISTPFRDESPSPDEAEWHVENLNHSTHFTKYEKNETAVNHNGPVYWSLDPSHRYINKILQASKLLEDTTPTANQLLSSCPLINPDVFHALEETEDPLEEANGEFTEKNNQIKLNQKIDRKIVFDAVNEMLVRKITSGRFFTLGRERVGMKELVKEVYSEMDNLCRMPYCNVDDNDDGSIGLVTADMKYRSDEWTDRSCEFSGLVLDIERQIFKDLINEVVIGEVMSLSDWPKRHSRQLFN</sequence>
<feature type="region of interest" description="Disordered" evidence="1">
    <location>
        <begin position="378"/>
        <end position="517"/>
    </location>
</feature>